<proteinExistence type="predicted"/>
<dbReference type="InterPro" id="IPR009057">
    <property type="entry name" value="Homeodomain-like_sf"/>
</dbReference>
<keyword evidence="3" id="KW-0804">Transcription</keyword>
<protein>
    <recommendedName>
        <fullName evidence="4">HTH araC/xylS-type domain-containing protein</fullName>
    </recommendedName>
</protein>
<evidence type="ECO:0000256" key="3">
    <source>
        <dbReference type="ARBA" id="ARBA00023163"/>
    </source>
</evidence>
<comment type="caution">
    <text evidence="5">The sequence shown here is derived from an EMBL/GenBank/DDBJ whole genome shotgun (WGS) entry which is preliminary data.</text>
</comment>
<evidence type="ECO:0000256" key="2">
    <source>
        <dbReference type="ARBA" id="ARBA00023125"/>
    </source>
</evidence>
<evidence type="ECO:0000313" key="5">
    <source>
        <dbReference type="EMBL" id="RAV17723.1"/>
    </source>
</evidence>
<evidence type="ECO:0000256" key="1">
    <source>
        <dbReference type="ARBA" id="ARBA00023015"/>
    </source>
</evidence>
<feature type="domain" description="HTH araC/xylS-type" evidence="4">
    <location>
        <begin position="30"/>
        <end position="78"/>
    </location>
</feature>
<gene>
    <name evidence="5" type="ORF">DQG23_26740</name>
</gene>
<reference evidence="5 6" key="1">
    <citation type="journal article" date="2009" name="Int. J. Syst. Evol. Microbiol.">
        <title>Paenibacillus contaminans sp. nov., isolated from a contaminated laboratory plate.</title>
        <authorList>
            <person name="Chou J.H."/>
            <person name="Lee J.H."/>
            <person name="Lin M.C."/>
            <person name="Chang P.S."/>
            <person name="Arun A.B."/>
            <person name="Young C.C."/>
            <person name="Chen W.M."/>
        </authorList>
    </citation>
    <scope>NUCLEOTIDE SEQUENCE [LARGE SCALE GENOMIC DNA]</scope>
    <source>
        <strain evidence="5 6">CKOBP-6</strain>
    </source>
</reference>
<dbReference type="AlphaFoldDB" id="A0A329MGC1"/>
<dbReference type="SUPFAM" id="SSF46689">
    <property type="entry name" value="Homeodomain-like"/>
    <property type="match status" value="1"/>
</dbReference>
<dbReference type="Gene3D" id="1.10.10.60">
    <property type="entry name" value="Homeodomain-like"/>
    <property type="match status" value="1"/>
</dbReference>
<name>A0A329MGC1_9BACL</name>
<sequence length="78" mass="9241">MKDWFRSEFFPTLRGHLGQLEGSQKHGLIRQAIEYIYENYETDLSTQQAAAQLRLSPYQLSRFFKEETGMTFVDYVID</sequence>
<dbReference type="PROSITE" id="PS01124">
    <property type="entry name" value="HTH_ARAC_FAMILY_2"/>
    <property type="match status" value="1"/>
</dbReference>
<dbReference type="EMBL" id="QMFB01000018">
    <property type="protein sequence ID" value="RAV17723.1"/>
    <property type="molecule type" value="Genomic_DNA"/>
</dbReference>
<dbReference type="GO" id="GO:0003700">
    <property type="term" value="F:DNA-binding transcription factor activity"/>
    <property type="evidence" value="ECO:0007669"/>
    <property type="project" value="InterPro"/>
</dbReference>
<keyword evidence="6" id="KW-1185">Reference proteome</keyword>
<dbReference type="PANTHER" id="PTHR43280">
    <property type="entry name" value="ARAC-FAMILY TRANSCRIPTIONAL REGULATOR"/>
    <property type="match status" value="1"/>
</dbReference>
<dbReference type="InterPro" id="IPR018060">
    <property type="entry name" value="HTH_AraC"/>
</dbReference>
<evidence type="ECO:0000313" key="6">
    <source>
        <dbReference type="Proteomes" id="UP000250369"/>
    </source>
</evidence>
<dbReference type="GO" id="GO:0043565">
    <property type="term" value="F:sequence-specific DNA binding"/>
    <property type="evidence" value="ECO:0007669"/>
    <property type="project" value="InterPro"/>
</dbReference>
<keyword evidence="2" id="KW-0238">DNA-binding</keyword>
<dbReference type="Proteomes" id="UP000250369">
    <property type="component" value="Unassembled WGS sequence"/>
</dbReference>
<keyword evidence="1" id="KW-0805">Transcription regulation</keyword>
<dbReference type="PANTHER" id="PTHR43280:SF27">
    <property type="entry name" value="TRANSCRIPTIONAL REGULATOR MTLR"/>
    <property type="match status" value="1"/>
</dbReference>
<organism evidence="5 6">
    <name type="scientific">Paenibacillus contaminans</name>
    <dbReference type="NCBI Taxonomy" id="450362"/>
    <lineage>
        <taxon>Bacteria</taxon>
        <taxon>Bacillati</taxon>
        <taxon>Bacillota</taxon>
        <taxon>Bacilli</taxon>
        <taxon>Bacillales</taxon>
        <taxon>Paenibacillaceae</taxon>
        <taxon>Paenibacillus</taxon>
    </lineage>
</organism>
<evidence type="ECO:0000259" key="4">
    <source>
        <dbReference type="PROSITE" id="PS01124"/>
    </source>
</evidence>
<accession>A0A329MGC1</accession>